<keyword evidence="2" id="KW-0472">Membrane</keyword>
<keyword evidence="2" id="KW-0812">Transmembrane</keyword>
<sequence>MSEDQFRSSTDNAKTQGSRSERVTYYDLLELTPAASVQDIRRAYREKSKLYHPDTTTLPTAIATEKFQQLNQAYATLSCPEQRLFYDRRLGFAPSLGASSTTSLSGQRRKNQSKYRSSAYLEPGERPLSPGELFALFILGLTFIGCLLLAIAVGLTRGELALQSNTLPEVRSIFSLPVPTPMPKSSQTSPSASPSPELPLPLSPVSKL</sequence>
<gene>
    <name evidence="4" type="ordered locus">Cyan7425_4698</name>
</gene>
<dbReference type="PANTHER" id="PTHR44825:SF1">
    <property type="entry name" value="DNAJ HOMOLOG SUBFAMILY C MEMBER 4"/>
    <property type="match status" value="1"/>
</dbReference>
<dbReference type="InterPro" id="IPR036869">
    <property type="entry name" value="J_dom_sf"/>
</dbReference>
<reference evidence="4" key="1">
    <citation type="submission" date="2009-01" db="EMBL/GenBank/DDBJ databases">
        <title>Complete sequence of chromosome Cyanothece sp. PCC 7425.</title>
        <authorList>
            <consortium name="US DOE Joint Genome Institute"/>
            <person name="Lucas S."/>
            <person name="Copeland A."/>
            <person name="Lapidus A."/>
            <person name="Glavina del Rio T."/>
            <person name="Dalin E."/>
            <person name="Tice H."/>
            <person name="Bruce D."/>
            <person name="Goodwin L."/>
            <person name="Pitluck S."/>
            <person name="Sims D."/>
            <person name="Meineke L."/>
            <person name="Brettin T."/>
            <person name="Detter J.C."/>
            <person name="Han C."/>
            <person name="Larimer F."/>
            <person name="Land M."/>
            <person name="Hauser L."/>
            <person name="Kyrpides N."/>
            <person name="Ovchinnikova G."/>
            <person name="Liberton M."/>
            <person name="Stoeckel J."/>
            <person name="Banerjee A."/>
            <person name="Singh A."/>
            <person name="Page L."/>
            <person name="Sato H."/>
            <person name="Zhao L."/>
            <person name="Sherman L."/>
            <person name="Pakrasi H."/>
            <person name="Richardson P."/>
        </authorList>
    </citation>
    <scope>NUCLEOTIDE SEQUENCE</scope>
    <source>
        <strain evidence="4">PCC 7425</strain>
    </source>
</reference>
<proteinExistence type="predicted"/>
<dbReference type="OrthoDB" id="9779889at2"/>
<dbReference type="HOGENOM" id="CLU_091338_0_0_3"/>
<evidence type="ECO:0000313" key="4">
    <source>
        <dbReference type="EMBL" id="ACL47003.1"/>
    </source>
</evidence>
<dbReference type="eggNOG" id="COG0484">
    <property type="taxonomic scope" value="Bacteria"/>
</dbReference>
<feature type="region of interest" description="Disordered" evidence="1">
    <location>
        <begin position="97"/>
        <end position="124"/>
    </location>
</feature>
<accession>B8HLD8</accession>
<dbReference type="PRINTS" id="PR00625">
    <property type="entry name" value="JDOMAIN"/>
</dbReference>
<name>B8HLD8_CYAP4</name>
<dbReference type="EMBL" id="CP001344">
    <property type="protein sequence ID" value="ACL47003.1"/>
    <property type="molecule type" value="Genomic_DNA"/>
</dbReference>
<dbReference type="Gene3D" id="1.10.287.110">
    <property type="entry name" value="DnaJ domain"/>
    <property type="match status" value="1"/>
</dbReference>
<dbReference type="InterPro" id="IPR052763">
    <property type="entry name" value="DnaJ_C4"/>
</dbReference>
<dbReference type="InterPro" id="IPR001623">
    <property type="entry name" value="DnaJ_domain"/>
</dbReference>
<keyword evidence="2" id="KW-1133">Transmembrane helix</keyword>
<protein>
    <submittedName>
        <fullName evidence="4">Heat shock protein DnaJ domain protein</fullName>
    </submittedName>
</protein>
<keyword evidence="4" id="KW-0346">Stress response</keyword>
<evidence type="ECO:0000256" key="2">
    <source>
        <dbReference type="SAM" id="Phobius"/>
    </source>
</evidence>
<dbReference type="Pfam" id="PF00226">
    <property type="entry name" value="DnaJ"/>
    <property type="match status" value="1"/>
</dbReference>
<feature type="domain" description="J" evidence="3">
    <location>
        <begin position="24"/>
        <end position="90"/>
    </location>
</feature>
<evidence type="ECO:0000256" key="1">
    <source>
        <dbReference type="SAM" id="MobiDB-lite"/>
    </source>
</evidence>
<dbReference type="PANTHER" id="PTHR44825">
    <property type="match status" value="1"/>
</dbReference>
<dbReference type="SMART" id="SM00271">
    <property type="entry name" value="DnaJ"/>
    <property type="match status" value="1"/>
</dbReference>
<feature type="region of interest" description="Disordered" evidence="1">
    <location>
        <begin position="178"/>
        <end position="208"/>
    </location>
</feature>
<dbReference type="STRING" id="395961.Cyan7425_4698"/>
<dbReference type="KEGG" id="cyn:Cyan7425_4698"/>
<dbReference type="AlphaFoldDB" id="B8HLD8"/>
<feature type="compositionally biased region" description="Low complexity" evidence="1">
    <location>
        <begin position="183"/>
        <end position="195"/>
    </location>
</feature>
<dbReference type="CDD" id="cd06257">
    <property type="entry name" value="DnaJ"/>
    <property type="match status" value="1"/>
</dbReference>
<dbReference type="PROSITE" id="PS50076">
    <property type="entry name" value="DNAJ_2"/>
    <property type="match status" value="1"/>
</dbReference>
<feature type="compositionally biased region" description="Low complexity" evidence="1">
    <location>
        <begin position="97"/>
        <end position="106"/>
    </location>
</feature>
<dbReference type="SUPFAM" id="SSF46565">
    <property type="entry name" value="Chaperone J-domain"/>
    <property type="match status" value="1"/>
</dbReference>
<organism evidence="4">
    <name type="scientific">Cyanothece sp. (strain PCC 7425 / ATCC 29141)</name>
    <dbReference type="NCBI Taxonomy" id="395961"/>
    <lineage>
        <taxon>Bacteria</taxon>
        <taxon>Bacillati</taxon>
        <taxon>Cyanobacteriota</taxon>
        <taxon>Cyanophyceae</taxon>
        <taxon>Gomontiellales</taxon>
        <taxon>Cyanothecaceae</taxon>
        <taxon>Cyanothece</taxon>
    </lineage>
</organism>
<evidence type="ECO:0000259" key="3">
    <source>
        <dbReference type="PROSITE" id="PS50076"/>
    </source>
</evidence>
<feature type="transmembrane region" description="Helical" evidence="2">
    <location>
        <begin position="133"/>
        <end position="155"/>
    </location>
</feature>